<name>A0A9D4EU06_DREPO</name>
<proteinExistence type="predicted"/>
<reference evidence="2" key="2">
    <citation type="submission" date="2020-11" db="EMBL/GenBank/DDBJ databases">
        <authorList>
            <person name="McCartney M.A."/>
            <person name="Auch B."/>
            <person name="Kono T."/>
            <person name="Mallez S."/>
            <person name="Becker A."/>
            <person name="Gohl D.M."/>
            <person name="Silverstein K.A.T."/>
            <person name="Koren S."/>
            <person name="Bechman K.B."/>
            <person name="Herman A."/>
            <person name="Abrahante J.E."/>
            <person name="Garbe J."/>
        </authorList>
    </citation>
    <scope>NUCLEOTIDE SEQUENCE</scope>
    <source>
        <strain evidence="2">Duluth1</strain>
        <tissue evidence="2">Whole animal</tissue>
    </source>
</reference>
<gene>
    <name evidence="2" type="ORF">DPMN_164642</name>
</gene>
<protein>
    <submittedName>
        <fullName evidence="2">Uncharacterized protein</fullName>
    </submittedName>
</protein>
<dbReference type="Proteomes" id="UP000828390">
    <property type="component" value="Unassembled WGS sequence"/>
</dbReference>
<organism evidence="2 3">
    <name type="scientific">Dreissena polymorpha</name>
    <name type="common">Zebra mussel</name>
    <name type="synonym">Mytilus polymorpha</name>
    <dbReference type="NCBI Taxonomy" id="45954"/>
    <lineage>
        <taxon>Eukaryota</taxon>
        <taxon>Metazoa</taxon>
        <taxon>Spiralia</taxon>
        <taxon>Lophotrochozoa</taxon>
        <taxon>Mollusca</taxon>
        <taxon>Bivalvia</taxon>
        <taxon>Autobranchia</taxon>
        <taxon>Heteroconchia</taxon>
        <taxon>Euheterodonta</taxon>
        <taxon>Imparidentia</taxon>
        <taxon>Neoheterodontei</taxon>
        <taxon>Myida</taxon>
        <taxon>Dreissenoidea</taxon>
        <taxon>Dreissenidae</taxon>
        <taxon>Dreissena</taxon>
    </lineage>
</organism>
<keyword evidence="3" id="KW-1185">Reference proteome</keyword>
<dbReference type="AlphaFoldDB" id="A0A9D4EU06"/>
<feature type="region of interest" description="Disordered" evidence="1">
    <location>
        <begin position="16"/>
        <end position="64"/>
    </location>
</feature>
<feature type="compositionally biased region" description="Basic and acidic residues" evidence="1">
    <location>
        <begin position="44"/>
        <end position="56"/>
    </location>
</feature>
<evidence type="ECO:0000313" key="3">
    <source>
        <dbReference type="Proteomes" id="UP000828390"/>
    </source>
</evidence>
<comment type="caution">
    <text evidence="2">The sequence shown here is derived from an EMBL/GenBank/DDBJ whole genome shotgun (WGS) entry which is preliminary data.</text>
</comment>
<reference evidence="2" key="1">
    <citation type="journal article" date="2019" name="bioRxiv">
        <title>The Genome of the Zebra Mussel, Dreissena polymorpha: A Resource for Invasive Species Research.</title>
        <authorList>
            <person name="McCartney M.A."/>
            <person name="Auch B."/>
            <person name="Kono T."/>
            <person name="Mallez S."/>
            <person name="Zhang Y."/>
            <person name="Obille A."/>
            <person name="Becker A."/>
            <person name="Abrahante J.E."/>
            <person name="Garbe J."/>
            <person name="Badalamenti J.P."/>
            <person name="Herman A."/>
            <person name="Mangelson H."/>
            <person name="Liachko I."/>
            <person name="Sullivan S."/>
            <person name="Sone E.D."/>
            <person name="Koren S."/>
            <person name="Silverstein K.A.T."/>
            <person name="Beckman K.B."/>
            <person name="Gohl D.M."/>
        </authorList>
    </citation>
    <scope>NUCLEOTIDE SEQUENCE</scope>
    <source>
        <strain evidence="2">Duluth1</strain>
        <tissue evidence="2">Whole animal</tissue>
    </source>
</reference>
<sequence>MMMMITKIKQNRGYDNVKFFDDDDDDDDASAAAAAADDDDDDCPDTRNDNKNEYQQKGKRRNSVIYPKKGFYSHPATRIFGTNKPNSERKTTYNEQIGTLHIIMEQSH</sequence>
<accession>A0A9D4EU06</accession>
<evidence type="ECO:0000256" key="1">
    <source>
        <dbReference type="SAM" id="MobiDB-lite"/>
    </source>
</evidence>
<evidence type="ECO:0000313" key="2">
    <source>
        <dbReference type="EMBL" id="KAH3786535.1"/>
    </source>
</evidence>
<dbReference type="EMBL" id="JAIWYP010000008">
    <property type="protein sequence ID" value="KAH3786535.1"/>
    <property type="molecule type" value="Genomic_DNA"/>
</dbReference>